<name>A0A835HAH9_9MAGN</name>
<dbReference type="Proteomes" id="UP000631114">
    <property type="component" value="Unassembled WGS sequence"/>
</dbReference>
<gene>
    <name evidence="2" type="ORF">IFM89_013297</name>
</gene>
<proteinExistence type="predicted"/>
<evidence type="ECO:0000313" key="2">
    <source>
        <dbReference type="EMBL" id="KAF9596750.1"/>
    </source>
</evidence>
<feature type="region of interest" description="Disordered" evidence="1">
    <location>
        <begin position="1"/>
        <end position="34"/>
    </location>
</feature>
<comment type="caution">
    <text evidence="2">The sequence shown here is derived from an EMBL/GenBank/DDBJ whole genome shotgun (WGS) entry which is preliminary data.</text>
</comment>
<accession>A0A835HAH9</accession>
<dbReference type="EMBL" id="JADFTS010000007">
    <property type="protein sequence ID" value="KAF9596750.1"/>
    <property type="molecule type" value="Genomic_DNA"/>
</dbReference>
<evidence type="ECO:0000313" key="3">
    <source>
        <dbReference type="Proteomes" id="UP000631114"/>
    </source>
</evidence>
<feature type="compositionally biased region" description="Polar residues" evidence="1">
    <location>
        <begin position="1"/>
        <end position="14"/>
    </location>
</feature>
<reference evidence="2 3" key="1">
    <citation type="submission" date="2020-10" db="EMBL/GenBank/DDBJ databases">
        <title>The Coptis chinensis genome and diversification of protoberbering-type alkaloids.</title>
        <authorList>
            <person name="Wang B."/>
            <person name="Shu S."/>
            <person name="Song C."/>
            <person name="Liu Y."/>
        </authorList>
    </citation>
    <scope>NUCLEOTIDE SEQUENCE [LARGE SCALE GENOMIC DNA]</scope>
    <source>
        <strain evidence="2">HL-2020</strain>
        <tissue evidence="2">Leaf</tissue>
    </source>
</reference>
<dbReference type="AlphaFoldDB" id="A0A835HAH9"/>
<keyword evidence="3" id="KW-1185">Reference proteome</keyword>
<protein>
    <submittedName>
        <fullName evidence="2">Uncharacterized protein</fullName>
    </submittedName>
</protein>
<organism evidence="2 3">
    <name type="scientific">Coptis chinensis</name>
    <dbReference type="NCBI Taxonomy" id="261450"/>
    <lineage>
        <taxon>Eukaryota</taxon>
        <taxon>Viridiplantae</taxon>
        <taxon>Streptophyta</taxon>
        <taxon>Embryophyta</taxon>
        <taxon>Tracheophyta</taxon>
        <taxon>Spermatophyta</taxon>
        <taxon>Magnoliopsida</taxon>
        <taxon>Ranunculales</taxon>
        <taxon>Ranunculaceae</taxon>
        <taxon>Coptidoideae</taxon>
        <taxon>Coptis</taxon>
    </lineage>
</organism>
<sequence>MDMGDPNSTITTRLQAPAPKTLSSLSPGNEISKPRTYLMDDNLNRLLARSKSTKFSQVQALLSSVCALERRYNREFKYKEEMETVANYARSLDDGLYLAIVNRHISQDTPMHHRIREGTVTPAAGLPKNYH</sequence>
<evidence type="ECO:0000256" key="1">
    <source>
        <dbReference type="SAM" id="MobiDB-lite"/>
    </source>
</evidence>